<sequence>MYDSDPKQLRKEGRLRVKKQTKEIKGQVPKTVRLDARSTYQRAKKTYKQAKKDYRFHKGSKPTARALYFKKELDKAKVDKQVAKTIYKRSKKADSTYIPNRIKRRGKQGAYIKTRQDVEKVIRDNDILDDWVKGRQNIRQLRYQKATSQRALHSGKELGKYTIKQSYAQTNRAYNFTRGRGFTRTPKEFSWEYKLSKRVKNVRHRLAQTKAGKVAKGTTTVLRVASNPIRTVLTNPLAIKSYFILFLLLGVISLFMGIFAGSGPVQQNEFDLNQSWLQVSKRDREKSTDTVDYWTNIDDVLFFMNYRYGSEWNPESSWKEGLGGDVSALLGFNHYSDALDDIWNHLNSDPHNLKTMLDLTGSSSSLQWTKLGRTEQKEYEELISLSKEVGRYPLYQELANPFSTENEDTRGQPLIILKRFGYNSPTELYDKTQLKATAGQTLRAPLAGKVAISGNQVRISTKEAIFTYEAVGGIRVKDQSSVTVGEEIGKVTTDGYQEIRYQKREAEATPRTPEKWTAVNPGFYFSSVTYNQTTSVLTTLEGDLGQKSRRIRDYLKPKLPTLTDNGLSAMLGNFATESNITAKRAEGDYLSPPVGASTSSWDDPAWLDMGGPSIYNGSYPNILKRGLGLGQWTDTADGSVRHTLLRQYAQQKGKKWYDLELQLDFMLEGDSPYYVTIVKEILTSNEDVGTLTQRFLHQWEGNAGDKLLERQHNAKQIHAFLTQQIVGEGGVASSWNFPEAYRSQVTIFPSQAALTTQAGSGYPPGQCTWYSYNRLVELGSITDLSGSYGYLGNGQDWVRNLVAKGWSYSMTPTKGAVVSTVGGFDGTPPQYGHVGIVEAVNPDGSFLVSECNWGGVQDKIHWRVCRPAPYYSFAKPK</sequence>
<dbReference type="Pfam" id="PF05257">
    <property type="entry name" value="CHAP"/>
    <property type="match status" value="1"/>
</dbReference>
<dbReference type="Gene3D" id="3.90.1720.10">
    <property type="entry name" value="endopeptidase domain like (from Nostoc punctiforme)"/>
    <property type="match status" value="1"/>
</dbReference>
<dbReference type="Gene3D" id="1.10.530.10">
    <property type="match status" value="1"/>
</dbReference>
<evidence type="ECO:0000256" key="1">
    <source>
        <dbReference type="SAM" id="Phobius"/>
    </source>
</evidence>
<protein>
    <submittedName>
        <fullName evidence="3">Putative CHAP domain-containing protein</fullName>
        <ecNumber evidence="3">3.5.1.28</ecNumber>
    </submittedName>
</protein>
<dbReference type="Proteomes" id="UP000074825">
    <property type="component" value="Unassembled WGS sequence"/>
</dbReference>
<feature type="transmembrane region" description="Helical" evidence="1">
    <location>
        <begin position="242"/>
        <end position="261"/>
    </location>
</feature>
<proteinExistence type="predicted"/>
<dbReference type="InterPro" id="IPR041219">
    <property type="entry name" value="Phage_lysozyme2"/>
</dbReference>
<name>A0A0Z8JZH9_STRSU</name>
<evidence type="ECO:0000259" key="2">
    <source>
        <dbReference type="PROSITE" id="PS50911"/>
    </source>
</evidence>
<dbReference type="SUPFAM" id="SSF54001">
    <property type="entry name" value="Cysteine proteinases"/>
    <property type="match status" value="1"/>
</dbReference>
<organism evidence="3 4">
    <name type="scientific">Streptococcus suis</name>
    <dbReference type="NCBI Taxonomy" id="1307"/>
    <lineage>
        <taxon>Bacteria</taxon>
        <taxon>Bacillati</taxon>
        <taxon>Bacillota</taxon>
        <taxon>Bacilli</taxon>
        <taxon>Lactobacillales</taxon>
        <taxon>Streptococcaceae</taxon>
        <taxon>Streptococcus</taxon>
    </lineage>
</organism>
<dbReference type="EC" id="3.5.1.28" evidence="3"/>
<accession>A0A0Z8JZH9</accession>
<keyword evidence="1" id="KW-0812">Transmembrane</keyword>
<gene>
    <name evidence="3" type="ORF">ERS132444_00872</name>
</gene>
<keyword evidence="1" id="KW-1133">Transmembrane helix</keyword>
<dbReference type="PROSITE" id="PS50911">
    <property type="entry name" value="CHAP"/>
    <property type="match status" value="1"/>
</dbReference>
<evidence type="ECO:0000313" key="4">
    <source>
        <dbReference type="Proteomes" id="UP000074825"/>
    </source>
</evidence>
<dbReference type="InterPro" id="IPR038765">
    <property type="entry name" value="Papain-like_cys_pep_sf"/>
</dbReference>
<keyword evidence="3" id="KW-0378">Hydrolase</keyword>
<reference evidence="3 4" key="1">
    <citation type="submission" date="2016-02" db="EMBL/GenBank/DDBJ databases">
        <authorList>
            <consortium name="Pathogen Informatics"/>
        </authorList>
    </citation>
    <scope>NUCLEOTIDE SEQUENCE [LARGE SCALE GENOMIC DNA]</scope>
    <source>
        <strain evidence="3 4">LSS82</strain>
    </source>
</reference>
<dbReference type="RefSeq" id="WP_044757607.1">
    <property type="nucleotide sequence ID" value="NZ_CEDN01000022.1"/>
</dbReference>
<keyword evidence="1" id="KW-0472">Membrane</keyword>
<evidence type="ECO:0000313" key="3">
    <source>
        <dbReference type="EMBL" id="CYV62905.1"/>
    </source>
</evidence>
<dbReference type="InterPro" id="IPR007921">
    <property type="entry name" value="CHAP_dom"/>
</dbReference>
<dbReference type="Pfam" id="PF18013">
    <property type="entry name" value="Phage_lysozyme2"/>
    <property type="match status" value="1"/>
</dbReference>
<dbReference type="EMBL" id="FIIF01000005">
    <property type="protein sequence ID" value="CYV62905.1"/>
    <property type="molecule type" value="Genomic_DNA"/>
</dbReference>
<dbReference type="AlphaFoldDB" id="A0A0Z8JZH9"/>
<feature type="domain" description="Peptidase C51" evidence="2">
    <location>
        <begin position="742"/>
        <end position="877"/>
    </location>
</feature>
<dbReference type="GO" id="GO:0008745">
    <property type="term" value="F:N-acetylmuramoyl-L-alanine amidase activity"/>
    <property type="evidence" value="ECO:0007669"/>
    <property type="project" value="UniProtKB-EC"/>
</dbReference>